<name>A0AB35L7R4_PRORE</name>
<protein>
    <submittedName>
        <fullName evidence="1">Uncharacterized protein</fullName>
    </submittedName>
</protein>
<sequence>MNIEQVEKEIVSAIKGLADVLKVKTEEIRVLDAAKLATDSIFNPTFANLTEESQRAAREVLSTMLIDSYRHNFKLTRDEILELGHRVRKAFVTLESEEPKPEMCGSGSVGLCSTDK</sequence>
<evidence type="ECO:0000313" key="1">
    <source>
        <dbReference type="EMBL" id="MDH2305021.1"/>
    </source>
</evidence>
<proteinExistence type="predicted"/>
<comment type="caution">
    <text evidence="1">The sequence shown here is derived from an EMBL/GenBank/DDBJ whole genome shotgun (WGS) entry which is preliminary data.</text>
</comment>
<reference evidence="1" key="1">
    <citation type="submission" date="2023-04" db="EMBL/GenBank/DDBJ databases">
        <authorList>
            <person name="Li W."/>
        </authorList>
    </citation>
    <scope>NUCLEOTIDE SEQUENCE</scope>
    <source>
        <strain evidence="1">QITACRE101</strain>
    </source>
</reference>
<dbReference type="RefSeq" id="WP_279776573.1">
    <property type="nucleotide sequence ID" value="NZ_JARVQW010000002.1"/>
</dbReference>
<evidence type="ECO:0000313" key="2">
    <source>
        <dbReference type="Proteomes" id="UP001162044"/>
    </source>
</evidence>
<accession>A0AB35L7R4</accession>
<dbReference type="AlphaFoldDB" id="A0AB35L7R4"/>
<dbReference type="EMBL" id="JARVQW010000002">
    <property type="protein sequence ID" value="MDH2305021.1"/>
    <property type="molecule type" value="Genomic_DNA"/>
</dbReference>
<organism evidence="1 2">
    <name type="scientific">Providencia rettgeri</name>
    <dbReference type="NCBI Taxonomy" id="587"/>
    <lineage>
        <taxon>Bacteria</taxon>
        <taxon>Pseudomonadati</taxon>
        <taxon>Pseudomonadota</taxon>
        <taxon>Gammaproteobacteria</taxon>
        <taxon>Enterobacterales</taxon>
        <taxon>Morganellaceae</taxon>
        <taxon>Providencia</taxon>
    </lineage>
</organism>
<gene>
    <name evidence="1" type="ORF">QDQ51_06250</name>
</gene>
<dbReference type="Proteomes" id="UP001162044">
    <property type="component" value="Unassembled WGS sequence"/>
</dbReference>
<reference evidence="1" key="2">
    <citation type="submission" date="2023-10" db="EMBL/GenBank/DDBJ databases">
        <title>Analysis of Resistance Genes of Carbapenem-resistant Providencia rettgeri.</title>
        <authorList>
            <person name="Liu M."/>
        </authorList>
    </citation>
    <scope>NUCLEOTIDE SEQUENCE</scope>
    <source>
        <strain evidence="1">QITACRE101</strain>
    </source>
</reference>